<evidence type="ECO:0000256" key="2">
    <source>
        <dbReference type="SAM" id="Phobius"/>
    </source>
</evidence>
<proteinExistence type="predicted"/>
<dbReference type="SMART" id="SM00530">
    <property type="entry name" value="HTH_XRE"/>
    <property type="match status" value="1"/>
</dbReference>
<keyword evidence="2" id="KW-1133">Transmembrane helix</keyword>
<reference evidence="4 5" key="1">
    <citation type="submission" date="2019-07" db="EMBL/GenBank/DDBJ databases">
        <title>Genomic Encyclopedia of Type Strains, Phase I: the one thousand microbial genomes (KMG-I) project.</title>
        <authorList>
            <person name="Kyrpides N."/>
        </authorList>
    </citation>
    <scope>NUCLEOTIDE SEQUENCE [LARGE SCALE GENOMIC DNA]</scope>
    <source>
        <strain evidence="4 5">DSM 13558</strain>
    </source>
</reference>
<feature type="transmembrane region" description="Helical" evidence="2">
    <location>
        <begin position="152"/>
        <end position="169"/>
    </location>
</feature>
<dbReference type="Gene3D" id="1.10.260.40">
    <property type="entry name" value="lambda repressor-like DNA-binding domains"/>
    <property type="match status" value="1"/>
</dbReference>
<feature type="transmembrane region" description="Helical" evidence="2">
    <location>
        <begin position="120"/>
        <end position="140"/>
    </location>
</feature>
<dbReference type="GO" id="GO:0003677">
    <property type="term" value="F:DNA binding"/>
    <property type="evidence" value="ECO:0007669"/>
    <property type="project" value="UniProtKB-KW"/>
</dbReference>
<name>A0A562JES5_9FIRM</name>
<keyword evidence="1" id="KW-0238">DNA-binding</keyword>
<dbReference type="PANTHER" id="PTHR46558:SF13">
    <property type="entry name" value="HTH-TYPE TRANSCRIPTIONAL REGULATOR IMMR"/>
    <property type="match status" value="1"/>
</dbReference>
<feature type="transmembrane region" description="Helical" evidence="2">
    <location>
        <begin position="181"/>
        <end position="201"/>
    </location>
</feature>
<dbReference type="InterPro" id="IPR001387">
    <property type="entry name" value="Cro/C1-type_HTH"/>
</dbReference>
<feature type="domain" description="HTH cro/C1-type" evidence="3">
    <location>
        <begin position="7"/>
        <end position="61"/>
    </location>
</feature>
<dbReference type="EMBL" id="VLKH01000003">
    <property type="protein sequence ID" value="TWH81707.1"/>
    <property type="molecule type" value="Genomic_DNA"/>
</dbReference>
<keyword evidence="2" id="KW-0812">Transmembrane</keyword>
<accession>A0A562JES5</accession>
<comment type="caution">
    <text evidence="4">The sequence shown here is derived from an EMBL/GenBank/DDBJ whole genome shotgun (WGS) entry which is preliminary data.</text>
</comment>
<evidence type="ECO:0000313" key="4">
    <source>
        <dbReference type="EMBL" id="TWH81707.1"/>
    </source>
</evidence>
<evidence type="ECO:0000259" key="3">
    <source>
        <dbReference type="PROSITE" id="PS50943"/>
    </source>
</evidence>
<organism evidence="4 5">
    <name type="scientific">Sedimentibacter saalensis</name>
    <dbReference type="NCBI Taxonomy" id="130788"/>
    <lineage>
        <taxon>Bacteria</taxon>
        <taxon>Bacillati</taxon>
        <taxon>Bacillota</taxon>
        <taxon>Tissierellia</taxon>
        <taxon>Sedimentibacter</taxon>
    </lineage>
</organism>
<sequence length="211" mass="24568">MILGEKIQQLRKNNNLSQEQLAEQISVSRQSISKWELSESIPDINKIVQLSKVFQVSTDYLLLDDIDSEMCIPAVKNDRELIKKQYNLKTLFAVCTGISINGLFMSFVALFTWATMLSHSVGMIVQIISYIIFESISIRYTTENERKIIRKHFYAINVWLISPIPVIYFSEVFANRVEYEIYLLCTVMVYFIFCGVITLILRRKTKKNQID</sequence>
<dbReference type="PANTHER" id="PTHR46558">
    <property type="entry name" value="TRACRIPTIONAL REGULATORY PROTEIN-RELATED-RELATED"/>
    <property type="match status" value="1"/>
</dbReference>
<evidence type="ECO:0000256" key="1">
    <source>
        <dbReference type="ARBA" id="ARBA00023125"/>
    </source>
</evidence>
<protein>
    <submittedName>
        <fullName evidence="4">Helix-turn-helix protein</fullName>
    </submittedName>
</protein>
<dbReference type="CDD" id="cd00093">
    <property type="entry name" value="HTH_XRE"/>
    <property type="match status" value="1"/>
</dbReference>
<dbReference type="AlphaFoldDB" id="A0A562JES5"/>
<evidence type="ECO:0000313" key="5">
    <source>
        <dbReference type="Proteomes" id="UP000315343"/>
    </source>
</evidence>
<feature type="transmembrane region" description="Helical" evidence="2">
    <location>
        <begin position="91"/>
        <end position="114"/>
    </location>
</feature>
<dbReference type="InterPro" id="IPR010982">
    <property type="entry name" value="Lambda_DNA-bd_dom_sf"/>
</dbReference>
<keyword evidence="5" id="KW-1185">Reference proteome</keyword>
<gene>
    <name evidence="4" type="ORF">LY60_01462</name>
</gene>
<keyword evidence="2" id="KW-0472">Membrane</keyword>
<dbReference type="Proteomes" id="UP000315343">
    <property type="component" value="Unassembled WGS sequence"/>
</dbReference>
<dbReference type="PROSITE" id="PS50943">
    <property type="entry name" value="HTH_CROC1"/>
    <property type="match status" value="1"/>
</dbReference>
<dbReference type="SUPFAM" id="SSF47413">
    <property type="entry name" value="lambda repressor-like DNA-binding domains"/>
    <property type="match status" value="1"/>
</dbReference>
<dbReference type="RefSeq" id="WP_212633460.1">
    <property type="nucleotide sequence ID" value="NZ_VLKH01000003.1"/>
</dbReference>
<dbReference type="Pfam" id="PF01381">
    <property type="entry name" value="HTH_3"/>
    <property type="match status" value="1"/>
</dbReference>